<dbReference type="EMBL" id="JACGWM010000006">
    <property type="protein sequence ID" value="KAL0368462.1"/>
    <property type="molecule type" value="Genomic_DNA"/>
</dbReference>
<dbReference type="InterPro" id="IPR036691">
    <property type="entry name" value="Endo/exonu/phosph_ase_sf"/>
</dbReference>
<reference evidence="1" key="1">
    <citation type="submission" date="2020-06" db="EMBL/GenBank/DDBJ databases">
        <authorList>
            <person name="Li T."/>
            <person name="Hu X."/>
            <person name="Zhang T."/>
            <person name="Song X."/>
            <person name="Zhang H."/>
            <person name="Dai N."/>
            <person name="Sheng W."/>
            <person name="Hou X."/>
            <person name="Wei L."/>
        </authorList>
    </citation>
    <scope>NUCLEOTIDE SEQUENCE</scope>
    <source>
        <strain evidence="1">KEN8</strain>
        <tissue evidence="1">Leaf</tissue>
    </source>
</reference>
<evidence type="ECO:0008006" key="2">
    <source>
        <dbReference type="Google" id="ProtNLM"/>
    </source>
</evidence>
<evidence type="ECO:0000313" key="1">
    <source>
        <dbReference type="EMBL" id="KAL0368462.1"/>
    </source>
</evidence>
<comment type="caution">
    <text evidence="1">The sequence shown here is derived from an EMBL/GenBank/DDBJ whole genome shotgun (WGS) entry which is preliminary data.</text>
</comment>
<name>A0AAW2QM22_9LAMI</name>
<dbReference type="PANTHER" id="PTHR33710:SF71">
    <property type="entry name" value="ENDONUCLEASE_EXONUCLEASE_PHOSPHATASE DOMAIN-CONTAINING PROTEIN"/>
    <property type="match status" value="1"/>
</dbReference>
<proteinExistence type="predicted"/>
<dbReference type="PANTHER" id="PTHR33710">
    <property type="entry name" value="BNAC02G09200D PROTEIN"/>
    <property type="match status" value="1"/>
</dbReference>
<reference evidence="1" key="2">
    <citation type="journal article" date="2024" name="Plant">
        <title>Genomic evolution and insights into agronomic trait innovations of Sesamum species.</title>
        <authorList>
            <person name="Miao H."/>
            <person name="Wang L."/>
            <person name="Qu L."/>
            <person name="Liu H."/>
            <person name="Sun Y."/>
            <person name="Le M."/>
            <person name="Wang Q."/>
            <person name="Wei S."/>
            <person name="Zheng Y."/>
            <person name="Lin W."/>
            <person name="Duan Y."/>
            <person name="Cao H."/>
            <person name="Xiong S."/>
            <person name="Wang X."/>
            <person name="Wei L."/>
            <person name="Li C."/>
            <person name="Ma Q."/>
            <person name="Ju M."/>
            <person name="Zhao R."/>
            <person name="Li G."/>
            <person name="Mu C."/>
            <person name="Tian Q."/>
            <person name="Mei H."/>
            <person name="Zhang T."/>
            <person name="Gao T."/>
            <person name="Zhang H."/>
        </authorList>
    </citation>
    <scope>NUCLEOTIDE SEQUENCE</scope>
    <source>
        <strain evidence="1">KEN8</strain>
    </source>
</reference>
<gene>
    <name evidence="1" type="ORF">Scaly_1065100</name>
</gene>
<dbReference type="SUPFAM" id="SSF56219">
    <property type="entry name" value="DNase I-like"/>
    <property type="match status" value="1"/>
</dbReference>
<organism evidence="1">
    <name type="scientific">Sesamum calycinum</name>
    <dbReference type="NCBI Taxonomy" id="2727403"/>
    <lineage>
        <taxon>Eukaryota</taxon>
        <taxon>Viridiplantae</taxon>
        <taxon>Streptophyta</taxon>
        <taxon>Embryophyta</taxon>
        <taxon>Tracheophyta</taxon>
        <taxon>Spermatophyta</taxon>
        <taxon>Magnoliopsida</taxon>
        <taxon>eudicotyledons</taxon>
        <taxon>Gunneridae</taxon>
        <taxon>Pentapetalae</taxon>
        <taxon>asterids</taxon>
        <taxon>lamiids</taxon>
        <taxon>Lamiales</taxon>
        <taxon>Pedaliaceae</taxon>
        <taxon>Sesamum</taxon>
    </lineage>
</organism>
<accession>A0AAW2QM22</accession>
<sequence length="516" mass="58449">MNEGLSTVASGIGRPLYQDAITKARMRLDCACVCVILDISSKLPKHIVIMVPKEDGGDVPCRVDIEYEWKVENEGSKADRGRIREEPIICASTTPSDPVLREHVREQQVPPNLVGWESQSYYLIGNSLVIIYGPGNRIWLAWKYDGLDVDVLTVHEQVIHCRVFIRQIHTAVLVFVVYGATDLGVRRDLWQTLCHITDSIDIEPWLVLGDFNALADISEGALFTWHNCSDTSRSLWKRLDRMLVNDRWLDRWPFAFYVSLTPRTSNHSPLIFKGNLLDNHVKDKSPGPDSYSSGFYKAAWPVIAKEVIRAIMEFFFTGCLLRQLNATMLALVPKYNLHLQSLNSDLSHVASEYSISLFKRGLEMFASLSGLHVSLTKSHLILSKSAQHNHDRLLRVFRFRETHLPVLYIGFPLISCRLSLSDFLMSFNIYWAMAFILPKELFEKLNNGCGLSYGGFGMDTRSYGIKGIVTPSGLIGFIMFGCEASRFGQSMIARNPGVDITFFDYVRCYAHGSFIQ</sequence>
<dbReference type="Gene3D" id="3.60.10.10">
    <property type="entry name" value="Endonuclease/exonuclease/phosphatase"/>
    <property type="match status" value="1"/>
</dbReference>
<dbReference type="AlphaFoldDB" id="A0AAW2QM22"/>
<protein>
    <recommendedName>
        <fullName evidence="2">Endonuclease/exonuclease/phosphatase domain-containing protein</fullName>
    </recommendedName>
</protein>